<dbReference type="RefSeq" id="WP_173123307.1">
    <property type="nucleotide sequence ID" value="NZ_CBCSGW010000022.1"/>
</dbReference>
<protein>
    <submittedName>
        <fullName evidence="1">Polyketide cyclase/dehydrase/lipid transport protein</fullName>
    </submittedName>
</protein>
<organism evidence="1 2">
    <name type="scientific">Kibdelosporangium persicum</name>
    <dbReference type="NCBI Taxonomy" id="2698649"/>
    <lineage>
        <taxon>Bacteria</taxon>
        <taxon>Bacillati</taxon>
        <taxon>Actinomycetota</taxon>
        <taxon>Actinomycetes</taxon>
        <taxon>Pseudonocardiales</taxon>
        <taxon>Pseudonocardiaceae</taxon>
        <taxon>Kibdelosporangium</taxon>
    </lineage>
</organism>
<proteinExistence type="predicted"/>
<keyword evidence="2" id="KW-1185">Reference proteome</keyword>
<dbReference type="Gene3D" id="3.30.530.20">
    <property type="match status" value="1"/>
</dbReference>
<evidence type="ECO:0000313" key="1">
    <source>
        <dbReference type="EMBL" id="NRN62977.1"/>
    </source>
</evidence>
<dbReference type="InterPro" id="IPR019587">
    <property type="entry name" value="Polyketide_cyclase/dehydratase"/>
</dbReference>
<comment type="caution">
    <text evidence="1">The sequence shown here is derived from an EMBL/GenBank/DDBJ whole genome shotgun (WGS) entry which is preliminary data.</text>
</comment>
<dbReference type="SUPFAM" id="SSF55961">
    <property type="entry name" value="Bet v1-like"/>
    <property type="match status" value="1"/>
</dbReference>
<name>A0ABX2EVH8_9PSEU</name>
<sequence length="139" mass="15566">MPTFRRSRTLHAGEDRVFEYLAKVDNLPKYFDQMTSAKPAGGDRVDVVAEVHGEKEEGEAWFRVDRTARRIQWGAPGSDYSGVLDIKADQDRTIVDIELHTAQPHASDDEIDQALDATLDHIRDQVEADNAQKGTVSDT</sequence>
<dbReference type="EMBL" id="JAAATY010000001">
    <property type="protein sequence ID" value="NRN62977.1"/>
    <property type="molecule type" value="Genomic_DNA"/>
</dbReference>
<gene>
    <name evidence="1" type="ORF">GC106_1780</name>
</gene>
<accession>A0ABX2EVH8</accession>
<dbReference type="Pfam" id="PF10604">
    <property type="entry name" value="Polyketide_cyc2"/>
    <property type="match status" value="1"/>
</dbReference>
<evidence type="ECO:0000313" key="2">
    <source>
        <dbReference type="Proteomes" id="UP000763557"/>
    </source>
</evidence>
<dbReference type="Proteomes" id="UP000763557">
    <property type="component" value="Unassembled WGS sequence"/>
</dbReference>
<dbReference type="InterPro" id="IPR023393">
    <property type="entry name" value="START-like_dom_sf"/>
</dbReference>
<reference evidence="1 2" key="1">
    <citation type="submission" date="2020-01" db="EMBL/GenBank/DDBJ databases">
        <title>Kibdelosporangium persica a novel Actinomycetes from a hot desert in Iran.</title>
        <authorList>
            <person name="Safaei N."/>
            <person name="Zaburannyi N."/>
            <person name="Mueller R."/>
            <person name="Wink J."/>
        </authorList>
    </citation>
    <scope>NUCLEOTIDE SEQUENCE [LARGE SCALE GENOMIC DNA]</scope>
    <source>
        <strain evidence="1 2">4NS15</strain>
    </source>
</reference>